<dbReference type="AlphaFoldDB" id="A0A1V5ZQ98"/>
<comment type="caution">
    <text evidence="1">The sequence shown here is derived from an EMBL/GenBank/DDBJ whole genome shotgun (WGS) entry which is preliminary data.</text>
</comment>
<sequence length="29" mass="3444">MESSKKEVESIIKYFKKNDIDFIRPGHCT</sequence>
<proteinExistence type="predicted"/>
<organism evidence="1">
    <name type="scientific">candidate division CPR1 bacterium ADurb.Bin160</name>
    <dbReference type="NCBI Taxonomy" id="1852826"/>
    <lineage>
        <taxon>Bacteria</taxon>
        <taxon>candidate division CPR1</taxon>
    </lineage>
</organism>
<protein>
    <submittedName>
        <fullName evidence="1">Uncharacterized protein</fullName>
    </submittedName>
</protein>
<dbReference type="Proteomes" id="UP000485621">
    <property type="component" value="Unassembled WGS sequence"/>
</dbReference>
<accession>A0A1V5ZQ98</accession>
<dbReference type="EMBL" id="MWDB01000003">
    <property type="protein sequence ID" value="OQB42367.1"/>
    <property type="molecule type" value="Genomic_DNA"/>
</dbReference>
<evidence type="ECO:0000313" key="1">
    <source>
        <dbReference type="EMBL" id="OQB42367.1"/>
    </source>
</evidence>
<reference evidence="1" key="1">
    <citation type="submission" date="2017-02" db="EMBL/GenBank/DDBJ databases">
        <title>Delving into the versatile metabolic prowess of the omnipresent phylum Bacteroidetes.</title>
        <authorList>
            <person name="Nobu M.K."/>
            <person name="Mei R."/>
            <person name="Narihiro T."/>
            <person name="Kuroda K."/>
            <person name="Liu W.-T."/>
        </authorList>
    </citation>
    <scope>NUCLEOTIDE SEQUENCE</scope>
    <source>
        <strain evidence="1">ADurb.Bin160</strain>
    </source>
</reference>
<name>A0A1V5ZQ98_9BACT</name>
<gene>
    <name evidence="1" type="ORF">BWY04_00246</name>
</gene>